<dbReference type="RefSeq" id="WP_146574063.1">
    <property type="nucleotide sequence ID" value="NZ_SJPH01000004.1"/>
</dbReference>
<dbReference type="Proteomes" id="UP000318995">
    <property type="component" value="Unassembled WGS sequence"/>
</dbReference>
<dbReference type="EMBL" id="SJPH01000004">
    <property type="protein sequence ID" value="TWT43169.1"/>
    <property type="molecule type" value="Genomic_DNA"/>
</dbReference>
<comment type="caution">
    <text evidence="2">The sequence shown here is derived from an EMBL/GenBank/DDBJ whole genome shotgun (WGS) entry which is preliminary data.</text>
</comment>
<feature type="signal peptide" evidence="1">
    <location>
        <begin position="1"/>
        <end position="22"/>
    </location>
</feature>
<protein>
    <submittedName>
        <fullName evidence="2">Uncharacterized protein</fullName>
    </submittedName>
</protein>
<dbReference type="AlphaFoldDB" id="A0A5C5VZF3"/>
<dbReference type="SUPFAM" id="SSF63825">
    <property type="entry name" value="YWTD domain"/>
    <property type="match status" value="1"/>
</dbReference>
<evidence type="ECO:0000313" key="3">
    <source>
        <dbReference type="Proteomes" id="UP000318995"/>
    </source>
</evidence>
<evidence type="ECO:0000313" key="2">
    <source>
        <dbReference type="EMBL" id="TWT43169.1"/>
    </source>
</evidence>
<feature type="chain" id="PRO_5023017742" evidence="1">
    <location>
        <begin position="23"/>
        <end position="268"/>
    </location>
</feature>
<proteinExistence type="predicted"/>
<keyword evidence="3" id="KW-1185">Reference proteome</keyword>
<keyword evidence="1" id="KW-0732">Signal</keyword>
<sequence length="268" mass="27948" precursor="true">MKISLALRALCLVAVAQLPARASAEALWGADFLGAERLFPIDVGQEGRPQPVLIDLPAGPYPGIILDLASDPARQPHVLWAILGGSGADPSLLAINPLTRQTLSAIGLEVALSSLAIDPLTGQMYGAKAAVLYFVDPLVGTLSVIGTTPNWVDEALVFDADGLMYGIGTDNGRLVRVDKQTAQTSVVGTQRIAVGDLAVRPSDGAMFGIDIRGRLFQVNPEDGSGTTIVQRSMTRATGLAFLVVPEPTALALAATALAAMSVRTSRRA</sequence>
<dbReference type="OrthoDB" id="272793at2"/>
<reference evidence="2 3" key="1">
    <citation type="submission" date="2019-02" db="EMBL/GenBank/DDBJ databases">
        <title>Deep-cultivation of Planctomycetes and their phenomic and genomic characterization uncovers novel biology.</title>
        <authorList>
            <person name="Wiegand S."/>
            <person name="Jogler M."/>
            <person name="Boedeker C."/>
            <person name="Pinto D."/>
            <person name="Vollmers J."/>
            <person name="Rivas-Marin E."/>
            <person name="Kohn T."/>
            <person name="Peeters S.H."/>
            <person name="Heuer A."/>
            <person name="Rast P."/>
            <person name="Oberbeckmann S."/>
            <person name="Bunk B."/>
            <person name="Jeske O."/>
            <person name="Meyerdierks A."/>
            <person name="Storesund J.E."/>
            <person name="Kallscheuer N."/>
            <person name="Luecker S."/>
            <person name="Lage O.M."/>
            <person name="Pohl T."/>
            <person name="Merkel B.J."/>
            <person name="Hornburger P."/>
            <person name="Mueller R.-W."/>
            <person name="Bruemmer F."/>
            <person name="Labrenz M."/>
            <person name="Spormann A.M."/>
            <person name="Op Den Camp H."/>
            <person name="Overmann J."/>
            <person name="Amann R."/>
            <person name="Jetten M.S.M."/>
            <person name="Mascher T."/>
            <person name="Medema M.H."/>
            <person name="Devos D.P."/>
            <person name="Kaster A.-K."/>
            <person name="Ovreas L."/>
            <person name="Rohde M."/>
            <person name="Galperin M.Y."/>
            <person name="Jogler C."/>
        </authorList>
    </citation>
    <scope>NUCLEOTIDE SEQUENCE [LARGE SCALE GENOMIC DNA]</scope>
    <source>
        <strain evidence="2 3">Pla111</strain>
    </source>
</reference>
<evidence type="ECO:0000256" key="1">
    <source>
        <dbReference type="SAM" id="SignalP"/>
    </source>
</evidence>
<organism evidence="2 3">
    <name type="scientific">Botrimarina hoheduenensis</name>
    <dbReference type="NCBI Taxonomy" id="2528000"/>
    <lineage>
        <taxon>Bacteria</taxon>
        <taxon>Pseudomonadati</taxon>
        <taxon>Planctomycetota</taxon>
        <taxon>Planctomycetia</taxon>
        <taxon>Pirellulales</taxon>
        <taxon>Lacipirellulaceae</taxon>
        <taxon>Botrimarina</taxon>
    </lineage>
</organism>
<gene>
    <name evidence="2" type="ORF">Pla111_21190</name>
</gene>
<accession>A0A5C5VZF3</accession>
<name>A0A5C5VZF3_9BACT</name>